<reference evidence="2" key="1">
    <citation type="submission" date="2020-10" db="EMBL/GenBank/DDBJ databases">
        <authorList>
            <person name="Gilroy R."/>
        </authorList>
    </citation>
    <scope>NUCLEOTIDE SEQUENCE</scope>
    <source>
        <strain evidence="2">1063</strain>
    </source>
</reference>
<feature type="domain" description="Xylose isomerase-like TIM barrel" evidence="1">
    <location>
        <begin position="24"/>
        <end position="315"/>
    </location>
</feature>
<dbReference type="GO" id="GO:0016853">
    <property type="term" value="F:isomerase activity"/>
    <property type="evidence" value="ECO:0007669"/>
    <property type="project" value="UniProtKB-KW"/>
</dbReference>
<evidence type="ECO:0000259" key="1">
    <source>
        <dbReference type="Pfam" id="PF01261"/>
    </source>
</evidence>
<name>A0A9D1L374_9FIRM</name>
<dbReference type="InterPro" id="IPR036237">
    <property type="entry name" value="Xyl_isomerase-like_sf"/>
</dbReference>
<dbReference type="PANTHER" id="PTHR12110:SF21">
    <property type="entry name" value="XYLOSE ISOMERASE-LIKE TIM BARREL DOMAIN-CONTAINING PROTEIN"/>
    <property type="match status" value="1"/>
</dbReference>
<dbReference type="Gene3D" id="3.20.20.150">
    <property type="entry name" value="Divalent-metal-dependent TIM barrel enzymes"/>
    <property type="match status" value="1"/>
</dbReference>
<dbReference type="Proteomes" id="UP000824088">
    <property type="component" value="Unassembled WGS sequence"/>
</dbReference>
<gene>
    <name evidence="2" type="ORF">IAD51_05285</name>
</gene>
<evidence type="ECO:0000313" key="3">
    <source>
        <dbReference type="Proteomes" id="UP000824088"/>
    </source>
</evidence>
<dbReference type="SUPFAM" id="SSF51658">
    <property type="entry name" value="Xylose isomerase-like"/>
    <property type="match status" value="1"/>
</dbReference>
<sequence>MGKRLVTLTTCQWADLPFEELCKSAKEMGYDGLEIATWGNFDLDRAYEDDKYVEYILATLKKYGLVCKALATHIIGQCVGDAPDPRLNNFAPAALADKPEEIRAWAIAAMKKAPAVAAKMGVKVITGFTGSPIWKYLYSFPQTTEKMVEDGYDEIVALWTPILDEFDKYGVKFALEVHPGEIAFDYYSTVKLLEKFNYRETFGLNFDPSHLLWQGVTPHLFLRDFMEKGRVYHVHMKDAAVRLDGRSGLLGSHIDFGDLRRGWNFRSLGHGDVNFEEIIRVLNAYGYEGPLSVEWEDSGMDRLMGGKEACEFVKKIDFKASDVKFDDAIANK</sequence>
<dbReference type="InterPro" id="IPR013022">
    <property type="entry name" value="Xyl_isomerase-like_TIM-brl"/>
</dbReference>
<organism evidence="2 3">
    <name type="scientific">Candidatus Limadaptatus stercorigallinarum</name>
    <dbReference type="NCBI Taxonomy" id="2840845"/>
    <lineage>
        <taxon>Bacteria</taxon>
        <taxon>Bacillati</taxon>
        <taxon>Bacillota</taxon>
        <taxon>Clostridia</taxon>
        <taxon>Eubacteriales</taxon>
        <taxon>Candidatus Limadaptatus</taxon>
    </lineage>
</organism>
<accession>A0A9D1L374</accession>
<comment type="caution">
    <text evidence="2">The sequence shown here is derived from an EMBL/GenBank/DDBJ whole genome shotgun (WGS) entry which is preliminary data.</text>
</comment>
<protein>
    <submittedName>
        <fullName evidence="2">Sugar phosphate isomerase/epimerase</fullName>
    </submittedName>
</protein>
<proteinExistence type="predicted"/>
<dbReference type="EMBL" id="DVMN01000096">
    <property type="protein sequence ID" value="HIU21623.1"/>
    <property type="molecule type" value="Genomic_DNA"/>
</dbReference>
<dbReference type="InterPro" id="IPR050312">
    <property type="entry name" value="IolE/XylAMocC-like"/>
</dbReference>
<reference evidence="2" key="2">
    <citation type="journal article" date="2021" name="PeerJ">
        <title>Extensive microbial diversity within the chicken gut microbiome revealed by metagenomics and culture.</title>
        <authorList>
            <person name="Gilroy R."/>
            <person name="Ravi A."/>
            <person name="Getino M."/>
            <person name="Pursley I."/>
            <person name="Horton D.L."/>
            <person name="Alikhan N.F."/>
            <person name="Baker D."/>
            <person name="Gharbi K."/>
            <person name="Hall N."/>
            <person name="Watson M."/>
            <person name="Adriaenssens E.M."/>
            <person name="Foster-Nyarko E."/>
            <person name="Jarju S."/>
            <person name="Secka A."/>
            <person name="Antonio M."/>
            <person name="Oren A."/>
            <person name="Chaudhuri R.R."/>
            <person name="La Ragione R."/>
            <person name="Hildebrand F."/>
            <person name="Pallen M.J."/>
        </authorList>
    </citation>
    <scope>NUCLEOTIDE SEQUENCE</scope>
    <source>
        <strain evidence="2">1063</strain>
    </source>
</reference>
<dbReference type="PANTHER" id="PTHR12110">
    <property type="entry name" value="HYDROXYPYRUVATE ISOMERASE"/>
    <property type="match status" value="1"/>
</dbReference>
<dbReference type="AlphaFoldDB" id="A0A9D1L374"/>
<dbReference type="Pfam" id="PF01261">
    <property type="entry name" value="AP_endonuc_2"/>
    <property type="match status" value="1"/>
</dbReference>
<keyword evidence="2" id="KW-0413">Isomerase</keyword>
<evidence type="ECO:0000313" key="2">
    <source>
        <dbReference type="EMBL" id="HIU21623.1"/>
    </source>
</evidence>